<evidence type="ECO:0000313" key="5">
    <source>
        <dbReference type="EMBL" id="RCU46288.1"/>
    </source>
</evidence>
<dbReference type="GO" id="GO:0016491">
    <property type="term" value="F:oxidoreductase activity"/>
    <property type="evidence" value="ECO:0007669"/>
    <property type="project" value="UniProtKB-KW"/>
</dbReference>
<protein>
    <submittedName>
        <fullName evidence="5">Peroxiredoxin</fullName>
    </submittedName>
</protein>
<dbReference type="InterPro" id="IPR024706">
    <property type="entry name" value="Peroxiredoxin_AhpC-typ"/>
</dbReference>
<dbReference type="AlphaFoldDB" id="A0A368N6V2"/>
<keyword evidence="1" id="KW-0560">Oxidoreductase</keyword>
<feature type="domain" description="Thioredoxin" evidence="4">
    <location>
        <begin position="2"/>
        <end position="157"/>
    </location>
</feature>
<reference evidence="5 6" key="1">
    <citation type="submission" date="2018-07" db="EMBL/GenBank/DDBJ databases">
        <title>Genome sequences of Haloplanus salinus JCM 18368T.</title>
        <authorList>
            <person name="Kim Y.B."/>
            <person name="Roh S.W."/>
        </authorList>
    </citation>
    <scope>NUCLEOTIDE SEQUENCE [LARGE SCALE GENOMIC DNA]</scope>
    <source>
        <strain evidence="5 6">JCM 18368</strain>
    </source>
</reference>
<keyword evidence="2" id="KW-0676">Redox-active center</keyword>
<dbReference type="Gene3D" id="3.40.30.10">
    <property type="entry name" value="Glutaredoxin"/>
    <property type="match status" value="1"/>
</dbReference>
<dbReference type="InterPro" id="IPR036249">
    <property type="entry name" value="Thioredoxin-like_sf"/>
</dbReference>
<dbReference type="PROSITE" id="PS51352">
    <property type="entry name" value="THIOREDOXIN_2"/>
    <property type="match status" value="1"/>
</dbReference>
<dbReference type="EMBL" id="QPHM01000001">
    <property type="protein sequence ID" value="RCU46288.1"/>
    <property type="molecule type" value="Genomic_DNA"/>
</dbReference>
<dbReference type="PANTHER" id="PTHR43110:SF1">
    <property type="entry name" value="THIOL PEROXIDASE"/>
    <property type="match status" value="1"/>
</dbReference>
<evidence type="ECO:0000256" key="1">
    <source>
        <dbReference type="ARBA" id="ARBA00023002"/>
    </source>
</evidence>
<sequence length="157" mass="17464">MIDTGDDAPDFTVPLANGDVESFTLSDRLDEAPIVLAFFPAAFTNTCTTEMCTFRDRLASFEDVGGTVYGVSVDLPYTLNEFRERNDLNFGLLSDERRELIEAYGVIDRWEPRDIRVAKRAVFVVDADGRITYAWVGDTPKQEPDYEAVHGAAVDAA</sequence>
<accession>A0A368N6V2</accession>
<dbReference type="PIRSF" id="PIRSF000239">
    <property type="entry name" value="AHPC"/>
    <property type="match status" value="1"/>
</dbReference>
<dbReference type="InterPro" id="IPR050455">
    <property type="entry name" value="Tpx_Peroxidase_subfamily"/>
</dbReference>
<name>A0A368N6V2_9EURY</name>
<evidence type="ECO:0000256" key="2">
    <source>
        <dbReference type="ARBA" id="ARBA00023284"/>
    </source>
</evidence>
<proteinExistence type="predicted"/>
<dbReference type="SUPFAM" id="SSF52833">
    <property type="entry name" value="Thioredoxin-like"/>
    <property type="match status" value="1"/>
</dbReference>
<evidence type="ECO:0000256" key="3">
    <source>
        <dbReference type="PIRSR" id="PIRSR000239-1"/>
    </source>
</evidence>
<dbReference type="InterPro" id="IPR000866">
    <property type="entry name" value="AhpC/TSA"/>
</dbReference>
<dbReference type="InterPro" id="IPR013766">
    <property type="entry name" value="Thioredoxin_domain"/>
</dbReference>
<dbReference type="Pfam" id="PF00578">
    <property type="entry name" value="AhpC-TSA"/>
    <property type="match status" value="1"/>
</dbReference>
<evidence type="ECO:0000313" key="6">
    <source>
        <dbReference type="Proteomes" id="UP000252189"/>
    </source>
</evidence>
<gene>
    <name evidence="5" type="ORF">DU504_02595</name>
</gene>
<feature type="active site" description="Cysteine sulfenic acid (-SOH) intermediate; for peroxidase activity" evidence="3">
    <location>
        <position position="47"/>
    </location>
</feature>
<keyword evidence="6" id="KW-1185">Reference proteome</keyword>
<dbReference type="RefSeq" id="WP_114447839.1">
    <property type="nucleotide sequence ID" value="NZ_QPHM01000001.1"/>
</dbReference>
<dbReference type="GO" id="GO:0016209">
    <property type="term" value="F:antioxidant activity"/>
    <property type="evidence" value="ECO:0007669"/>
    <property type="project" value="InterPro"/>
</dbReference>
<dbReference type="OrthoDB" id="6924at2157"/>
<organism evidence="5 6">
    <name type="scientific">Haloplanus salinus</name>
    <dbReference type="NCBI Taxonomy" id="1126245"/>
    <lineage>
        <taxon>Archaea</taxon>
        <taxon>Methanobacteriati</taxon>
        <taxon>Methanobacteriota</taxon>
        <taxon>Stenosarchaea group</taxon>
        <taxon>Halobacteria</taxon>
        <taxon>Halobacteriales</taxon>
        <taxon>Haloferacaceae</taxon>
        <taxon>Haloplanus</taxon>
    </lineage>
</organism>
<evidence type="ECO:0000259" key="4">
    <source>
        <dbReference type="PROSITE" id="PS51352"/>
    </source>
</evidence>
<comment type="caution">
    <text evidence="5">The sequence shown here is derived from an EMBL/GenBank/DDBJ whole genome shotgun (WGS) entry which is preliminary data.</text>
</comment>
<dbReference type="Proteomes" id="UP000252189">
    <property type="component" value="Unassembled WGS sequence"/>
</dbReference>
<dbReference type="PANTHER" id="PTHR43110">
    <property type="entry name" value="THIOL PEROXIDASE"/>
    <property type="match status" value="1"/>
</dbReference>